<keyword evidence="2" id="KW-1185">Reference proteome</keyword>
<dbReference type="OrthoDB" id="4555046at2"/>
<organism evidence="1 2">
    <name type="scientific">Actinomadura geliboluensis</name>
    <dbReference type="NCBI Taxonomy" id="882440"/>
    <lineage>
        <taxon>Bacteria</taxon>
        <taxon>Bacillati</taxon>
        <taxon>Actinomycetota</taxon>
        <taxon>Actinomycetes</taxon>
        <taxon>Streptosporangiales</taxon>
        <taxon>Thermomonosporaceae</taxon>
        <taxon>Actinomadura</taxon>
    </lineage>
</organism>
<comment type="caution">
    <text evidence="1">The sequence shown here is derived from an EMBL/GenBank/DDBJ whole genome shotgun (WGS) entry which is preliminary data.</text>
</comment>
<reference evidence="1 2" key="1">
    <citation type="submission" date="2019-05" db="EMBL/GenBank/DDBJ databases">
        <title>Draft genome sequence of Actinomadura geliboluensis A8036.</title>
        <authorList>
            <person name="Saricaoglu S."/>
            <person name="Isik K."/>
        </authorList>
    </citation>
    <scope>NUCLEOTIDE SEQUENCE [LARGE SCALE GENOMIC DNA]</scope>
    <source>
        <strain evidence="1 2">A8036</strain>
    </source>
</reference>
<protein>
    <submittedName>
        <fullName evidence="1">Uncharacterized protein</fullName>
    </submittedName>
</protein>
<proteinExistence type="predicted"/>
<dbReference type="Pfam" id="PF20293">
    <property type="entry name" value="MC6"/>
    <property type="match status" value="1"/>
</dbReference>
<dbReference type="EMBL" id="VCKZ01000237">
    <property type="protein sequence ID" value="TMR33328.1"/>
    <property type="molecule type" value="Genomic_DNA"/>
</dbReference>
<gene>
    <name evidence="1" type="ORF">ETD96_27645</name>
</gene>
<accession>A0A5S4GK44</accession>
<dbReference type="AlphaFoldDB" id="A0A5S4GK44"/>
<sequence length="81" mass="8914">MILPTKGIAADRALLTIGARIIEELDEAATVSGIWYLVRHGKSEDRDAPPLTFDWFVLALDLLYATGAIQHGPANTLRRAR</sequence>
<dbReference type="InterPro" id="IPR046897">
    <property type="entry name" value="ABC-3C_MC6"/>
</dbReference>
<evidence type="ECO:0000313" key="1">
    <source>
        <dbReference type="EMBL" id="TMR33328.1"/>
    </source>
</evidence>
<dbReference type="Proteomes" id="UP000305238">
    <property type="component" value="Unassembled WGS sequence"/>
</dbReference>
<name>A0A5S4GK44_9ACTN</name>
<evidence type="ECO:0000313" key="2">
    <source>
        <dbReference type="Proteomes" id="UP000305238"/>
    </source>
</evidence>